<evidence type="ECO:0000259" key="12">
    <source>
        <dbReference type="Pfam" id="PF08546"/>
    </source>
</evidence>
<dbReference type="InterPro" id="IPR013332">
    <property type="entry name" value="KPR_N"/>
</dbReference>
<dbReference type="HOGENOM" id="CLU_031468_6_1_0"/>
<protein>
    <recommendedName>
        <fullName evidence="5 10">2-dehydropantoate 2-reductase</fullName>
        <ecNumber evidence="4 10">1.1.1.169</ecNumber>
    </recommendedName>
    <alternativeName>
        <fullName evidence="8 10">Ketopantoate reductase</fullName>
    </alternativeName>
</protein>
<dbReference type="InterPro" id="IPR051402">
    <property type="entry name" value="KPR-Related"/>
</dbReference>
<evidence type="ECO:0000256" key="4">
    <source>
        <dbReference type="ARBA" id="ARBA00013014"/>
    </source>
</evidence>
<dbReference type="InterPro" id="IPR036291">
    <property type="entry name" value="NAD(P)-bd_dom_sf"/>
</dbReference>
<dbReference type="InterPro" id="IPR013752">
    <property type="entry name" value="KPA_reductase"/>
</dbReference>
<dbReference type="GO" id="GO:0005737">
    <property type="term" value="C:cytoplasm"/>
    <property type="evidence" value="ECO:0007669"/>
    <property type="project" value="TreeGrafter"/>
</dbReference>
<evidence type="ECO:0000256" key="2">
    <source>
        <dbReference type="ARBA" id="ARBA00004994"/>
    </source>
</evidence>
<dbReference type="STRING" id="452637.Oter_4615"/>
<keyword evidence="14" id="KW-1185">Reference proteome</keyword>
<sequence>MSCLFSRIAIVGAGAIGTYYGVRLGRAGADVRFLLRSDLDAVRRRGAMAIHENGATLELRTPAVFVRTEEIGAVDLVIVTLKTTANDRLAQLLPPLIGPDTVVLTLQNGLGSDELIASLVGAERVLGGLAFIASTRTAPGEVTCYHPGSITLGEFSGAPRERTRMLAAQFSAAGVTIKLADNLLAARWHKLVWNVPFNGLAVAAGGITTDRICADPRLAARVRALMREVQHAAAAFGITIADEFLQQQFDVTPPMDAYRPSSLVDFLAGREVEIEAIWGEPLRRAQAAGADVPELAKLYDELRTVPRRSSAN</sequence>
<evidence type="ECO:0000313" key="14">
    <source>
        <dbReference type="Proteomes" id="UP000007013"/>
    </source>
</evidence>
<dbReference type="Proteomes" id="UP000007013">
    <property type="component" value="Chromosome"/>
</dbReference>
<dbReference type="InterPro" id="IPR013328">
    <property type="entry name" value="6PGD_dom2"/>
</dbReference>
<dbReference type="EMBL" id="CP001032">
    <property type="protein sequence ID" value="ACB77886.1"/>
    <property type="molecule type" value="Genomic_DNA"/>
</dbReference>
<comment type="pathway">
    <text evidence="2 10">Cofactor biosynthesis; (R)-pantothenate biosynthesis; (R)-pantoate from 3-methyl-2-oxobutanoate: step 2/2.</text>
</comment>
<gene>
    <name evidence="13" type="ordered locus">Oter_4615</name>
</gene>
<dbReference type="FunFam" id="1.10.1040.10:FF:000017">
    <property type="entry name" value="2-dehydropantoate 2-reductase"/>
    <property type="match status" value="1"/>
</dbReference>
<dbReference type="NCBIfam" id="TIGR00745">
    <property type="entry name" value="apbA_panE"/>
    <property type="match status" value="1"/>
</dbReference>
<proteinExistence type="inferred from homology"/>
<dbReference type="InterPro" id="IPR003710">
    <property type="entry name" value="ApbA"/>
</dbReference>
<evidence type="ECO:0000259" key="11">
    <source>
        <dbReference type="Pfam" id="PF02558"/>
    </source>
</evidence>
<dbReference type="GO" id="GO:0008677">
    <property type="term" value="F:2-dehydropantoate 2-reductase activity"/>
    <property type="evidence" value="ECO:0007669"/>
    <property type="project" value="UniProtKB-EC"/>
</dbReference>
<evidence type="ECO:0000256" key="5">
    <source>
        <dbReference type="ARBA" id="ARBA00019465"/>
    </source>
</evidence>
<dbReference type="SUPFAM" id="SSF48179">
    <property type="entry name" value="6-phosphogluconate dehydrogenase C-terminal domain-like"/>
    <property type="match status" value="1"/>
</dbReference>
<dbReference type="EC" id="1.1.1.169" evidence="4 10"/>
<dbReference type="KEGG" id="ote:Oter_4615"/>
<dbReference type="eggNOG" id="COG1893">
    <property type="taxonomic scope" value="Bacteria"/>
</dbReference>
<dbReference type="PANTHER" id="PTHR21708">
    <property type="entry name" value="PROBABLE 2-DEHYDROPANTOATE 2-REDUCTASE"/>
    <property type="match status" value="1"/>
</dbReference>
<dbReference type="GO" id="GO:0015940">
    <property type="term" value="P:pantothenate biosynthetic process"/>
    <property type="evidence" value="ECO:0007669"/>
    <property type="project" value="UniProtKB-UniPathway"/>
</dbReference>
<dbReference type="Gene3D" id="3.40.50.720">
    <property type="entry name" value="NAD(P)-binding Rossmann-like Domain"/>
    <property type="match status" value="1"/>
</dbReference>
<comment type="similarity">
    <text evidence="3 10">Belongs to the ketopantoate reductase family.</text>
</comment>
<reference evidence="13 14" key="1">
    <citation type="journal article" date="2011" name="J. Bacteriol.">
        <title>Genome sequence of the verrucomicrobium Opitutus terrae PB90-1, an abundant inhabitant of rice paddy soil ecosystems.</title>
        <authorList>
            <person name="van Passel M.W."/>
            <person name="Kant R."/>
            <person name="Palva A."/>
            <person name="Copeland A."/>
            <person name="Lucas S."/>
            <person name="Lapidus A."/>
            <person name="Glavina del Rio T."/>
            <person name="Pitluck S."/>
            <person name="Goltsman E."/>
            <person name="Clum A."/>
            <person name="Sun H."/>
            <person name="Schmutz J."/>
            <person name="Larimer F.W."/>
            <person name="Land M.L."/>
            <person name="Hauser L."/>
            <person name="Kyrpides N."/>
            <person name="Mikhailova N."/>
            <person name="Richardson P.P."/>
            <person name="Janssen P.H."/>
            <person name="de Vos W.M."/>
            <person name="Smidt H."/>
        </authorList>
    </citation>
    <scope>NUCLEOTIDE SEQUENCE [LARGE SCALE GENOMIC DNA]</scope>
    <source>
        <strain evidence="14">DSM 11246 / JCM 15787 / PB90-1</strain>
    </source>
</reference>
<dbReference type="AlphaFoldDB" id="B2A0D2"/>
<feature type="domain" description="Ketopantoate reductase C-terminal" evidence="12">
    <location>
        <begin position="182"/>
        <end position="304"/>
    </location>
</feature>
<dbReference type="SUPFAM" id="SSF51735">
    <property type="entry name" value="NAD(P)-binding Rossmann-fold domains"/>
    <property type="match status" value="1"/>
</dbReference>
<evidence type="ECO:0000256" key="7">
    <source>
        <dbReference type="ARBA" id="ARBA00023002"/>
    </source>
</evidence>
<organism evidence="13 14">
    <name type="scientific">Opitutus terrae (strain DSM 11246 / JCM 15787 / PB90-1)</name>
    <dbReference type="NCBI Taxonomy" id="452637"/>
    <lineage>
        <taxon>Bacteria</taxon>
        <taxon>Pseudomonadati</taxon>
        <taxon>Verrucomicrobiota</taxon>
        <taxon>Opitutia</taxon>
        <taxon>Opitutales</taxon>
        <taxon>Opitutaceae</taxon>
        <taxon>Opitutus</taxon>
    </lineage>
</organism>
<keyword evidence="6 10" id="KW-0521">NADP</keyword>
<dbReference type="RefSeq" id="WP_012377400.1">
    <property type="nucleotide sequence ID" value="NC_010571.1"/>
</dbReference>
<keyword evidence="10" id="KW-0566">Pantothenate biosynthesis</keyword>
<evidence type="ECO:0000256" key="9">
    <source>
        <dbReference type="ARBA" id="ARBA00048793"/>
    </source>
</evidence>
<keyword evidence="7 10" id="KW-0560">Oxidoreductase</keyword>
<dbReference type="Gene3D" id="1.10.1040.10">
    <property type="entry name" value="N-(1-d-carboxylethyl)-l-norvaline Dehydrogenase, domain 2"/>
    <property type="match status" value="1"/>
</dbReference>
<evidence type="ECO:0000256" key="6">
    <source>
        <dbReference type="ARBA" id="ARBA00022857"/>
    </source>
</evidence>
<evidence type="ECO:0000256" key="8">
    <source>
        <dbReference type="ARBA" id="ARBA00032024"/>
    </source>
</evidence>
<dbReference type="FunFam" id="3.40.50.720:FF:000307">
    <property type="entry name" value="2-dehydropantoate 2-reductase"/>
    <property type="match status" value="1"/>
</dbReference>
<dbReference type="Pfam" id="PF08546">
    <property type="entry name" value="ApbA_C"/>
    <property type="match status" value="1"/>
</dbReference>
<dbReference type="UniPathway" id="UPA00028">
    <property type="reaction ID" value="UER00004"/>
</dbReference>
<dbReference type="PANTHER" id="PTHR21708:SF26">
    <property type="entry name" value="2-DEHYDROPANTOATE 2-REDUCTASE"/>
    <property type="match status" value="1"/>
</dbReference>
<evidence type="ECO:0000256" key="3">
    <source>
        <dbReference type="ARBA" id="ARBA00007870"/>
    </source>
</evidence>
<dbReference type="OrthoDB" id="9793586at2"/>
<comment type="catalytic activity">
    <reaction evidence="9 10">
        <text>(R)-pantoate + NADP(+) = 2-dehydropantoate + NADPH + H(+)</text>
        <dbReference type="Rhea" id="RHEA:16233"/>
        <dbReference type="ChEBI" id="CHEBI:11561"/>
        <dbReference type="ChEBI" id="CHEBI:15378"/>
        <dbReference type="ChEBI" id="CHEBI:15980"/>
        <dbReference type="ChEBI" id="CHEBI:57783"/>
        <dbReference type="ChEBI" id="CHEBI:58349"/>
        <dbReference type="EC" id="1.1.1.169"/>
    </reaction>
</comment>
<dbReference type="Pfam" id="PF02558">
    <property type="entry name" value="ApbA"/>
    <property type="match status" value="1"/>
</dbReference>
<evidence type="ECO:0000256" key="10">
    <source>
        <dbReference type="RuleBase" id="RU362068"/>
    </source>
</evidence>
<accession>B2A0D2</accession>
<name>B2A0D2_OPITP</name>
<dbReference type="InterPro" id="IPR008927">
    <property type="entry name" value="6-PGluconate_DH-like_C_sf"/>
</dbReference>
<feature type="domain" description="Ketopantoate reductase N-terminal" evidence="11">
    <location>
        <begin position="8"/>
        <end position="156"/>
    </location>
</feature>
<evidence type="ECO:0000313" key="13">
    <source>
        <dbReference type="EMBL" id="ACB77886.1"/>
    </source>
</evidence>
<comment type="function">
    <text evidence="1 10">Catalyzes the NADPH-dependent reduction of ketopantoate into pantoic acid.</text>
</comment>
<evidence type="ECO:0000256" key="1">
    <source>
        <dbReference type="ARBA" id="ARBA00002919"/>
    </source>
</evidence>